<dbReference type="Pfam" id="PF00534">
    <property type="entry name" value="Glycos_transf_1"/>
    <property type="match status" value="1"/>
</dbReference>
<name>A0ABZ3IYU1_SPOA4</name>
<keyword evidence="3" id="KW-0808">Transferase</keyword>
<dbReference type="GO" id="GO:0016757">
    <property type="term" value="F:glycosyltransferase activity"/>
    <property type="evidence" value="ECO:0007669"/>
    <property type="project" value="UniProtKB-KW"/>
</dbReference>
<sequence length="379" mass="43590">MKKVLLLAPMSSVHERFNKVNINILKDLQCEIHIAANFEHGTNETIQHNLRYKKQIEYQGIVVHQMPFQRSSLIKNLAVIKICRELFKKEKFDMIHAHTETGGLITRIAMSSNSTTKYVFTPHGMSFYKGSSLKSWMLYYPIEKWICDKMVAVMAMNQEELEVLKKWNKNNERYIHGIGFDVNAIQKTIVNKNVKRAELGIPQESFLILSIGELNENKNHETIIRALAKIKAPNLYYLICGEGHLKSYLEDICNSYNLSNKIIFAGYRRDISEIVHIADLFAFASYHEGLPVSVMEAMAAGLPIVCSKIRGNIDLLEDGKGGYLCKPGDVDSFAEKLNLLIYKEEQRKKMARTNLENIQKFSKDVVYVETNQIYREILM</sequence>
<dbReference type="Gene3D" id="3.40.50.2000">
    <property type="entry name" value="Glycogen Phosphorylase B"/>
    <property type="match status" value="2"/>
</dbReference>
<feature type="domain" description="Glycosyltransferase subfamily 4-like N-terminal" evidence="2">
    <location>
        <begin position="3"/>
        <end position="155"/>
    </location>
</feature>
<reference evidence="3" key="1">
    <citation type="submission" date="2024-05" db="EMBL/GenBank/DDBJ databases">
        <title>Isolation and characterization of Sporomusa carbonis sp. nov., a carboxydotrophic hydrogenogen in the genus of Sporomusa isolated from a charcoal burning pile.</title>
        <authorList>
            <person name="Boeer T."/>
            <person name="Rosenbaum F."/>
            <person name="Eysell L."/>
            <person name="Mueller V."/>
            <person name="Daniel R."/>
            <person name="Poehlein A."/>
        </authorList>
    </citation>
    <scope>NUCLEOTIDE SEQUENCE [LARGE SCALE GENOMIC DNA]</scope>
    <source>
        <strain evidence="3">DSM 3132</strain>
    </source>
</reference>
<dbReference type="EMBL" id="CP155571">
    <property type="protein sequence ID" value="XFO71160.1"/>
    <property type="molecule type" value="Genomic_DNA"/>
</dbReference>
<protein>
    <submittedName>
        <fullName evidence="3">Glycosyltransferase EpsD</fullName>
        <ecNumber evidence="3">2.4.-.-</ecNumber>
    </submittedName>
</protein>
<dbReference type="InterPro" id="IPR028098">
    <property type="entry name" value="Glyco_trans_4-like_N"/>
</dbReference>
<gene>
    <name evidence="3" type="primary">epsD</name>
    <name evidence="3" type="ORF">SPACI_011750</name>
</gene>
<evidence type="ECO:0000313" key="4">
    <source>
        <dbReference type="Proteomes" id="UP000216052"/>
    </source>
</evidence>
<dbReference type="SUPFAM" id="SSF53756">
    <property type="entry name" value="UDP-Glycosyltransferase/glycogen phosphorylase"/>
    <property type="match status" value="1"/>
</dbReference>
<keyword evidence="3" id="KW-0328">Glycosyltransferase</keyword>
<dbReference type="InterPro" id="IPR001296">
    <property type="entry name" value="Glyco_trans_1"/>
</dbReference>
<organism evidence="3 4">
    <name type="scientific">Sporomusa acidovorans (strain ATCC 49682 / DSM 3132 / Mol)</name>
    <dbReference type="NCBI Taxonomy" id="1123286"/>
    <lineage>
        <taxon>Bacteria</taxon>
        <taxon>Bacillati</taxon>
        <taxon>Bacillota</taxon>
        <taxon>Negativicutes</taxon>
        <taxon>Selenomonadales</taxon>
        <taxon>Sporomusaceae</taxon>
        <taxon>Sporomusa</taxon>
    </lineage>
</organism>
<evidence type="ECO:0000259" key="1">
    <source>
        <dbReference type="Pfam" id="PF00534"/>
    </source>
</evidence>
<proteinExistence type="predicted"/>
<dbReference type="InterPro" id="IPR050194">
    <property type="entry name" value="Glycosyltransferase_grp1"/>
</dbReference>
<dbReference type="Pfam" id="PF13477">
    <property type="entry name" value="Glyco_trans_4_2"/>
    <property type="match status" value="1"/>
</dbReference>
<dbReference type="Proteomes" id="UP000216052">
    <property type="component" value="Chromosome"/>
</dbReference>
<evidence type="ECO:0000313" key="3">
    <source>
        <dbReference type="EMBL" id="XFO71160.1"/>
    </source>
</evidence>
<dbReference type="PANTHER" id="PTHR45947:SF3">
    <property type="entry name" value="SULFOQUINOVOSYL TRANSFERASE SQD2"/>
    <property type="match status" value="1"/>
</dbReference>
<dbReference type="PANTHER" id="PTHR45947">
    <property type="entry name" value="SULFOQUINOVOSYL TRANSFERASE SQD2"/>
    <property type="match status" value="1"/>
</dbReference>
<accession>A0ABZ3IYU1</accession>
<dbReference type="RefSeq" id="WP_093795991.1">
    <property type="nucleotide sequence ID" value="NZ_CP155571.1"/>
</dbReference>
<feature type="domain" description="Glycosyl transferase family 1" evidence="1">
    <location>
        <begin position="193"/>
        <end position="352"/>
    </location>
</feature>
<keyword evidence="4" id="KW-1185">Reference proteome</keyword>
<evidence type="ECO:0000259" key="2">
    <source>
        <dbReference type="Pfam" id="PF13477"/>
    </source>
</evidence>
<dbReference type="EC" id="2.4.-.-" evidence="3"/>